<dbReference type="InterPro" id="IPR008271">
    <property type="entry name" value="Ser/Thr_kinase_AS"/>
</dbReference>
<comment type="caution">
    <text evidence="22">The sequence shown here is derived from an EMBL/GenBank/DDBJ whole genome shotgun (WGS) entry which is preliminary data.</text>
</comment>
<keyword evidence="23" id="KW-1185">Reference proteome</keyword>
<keyword evidence="12" id="KW-0346">Stress response</keyword>
<comment type="catalytic activity">
    <reaction evidence="14">
        <text>L-threonyl-[protein] + ATP = O-phospho-L-threonyl-[protein] + ADP + H(+)</text>
        <dbReference type="Rhea" id="RHEA:46608"/>
        <dbReference type="Rhea" id="RHEA-COMP:11060"/>
        <dbReference type="Rhea" id="RHEA-COMP:11605"/>
        <dbReference type="ChEBI" id="CHEBI:15378"/>
        <dbReference type="ChEBI" id="CHEBI:30013"/>
        <dbReference type="ChEBI" id="CHEBI:30616"/>
        <dbReference type="ChEBI" id="CHEBI:61977"/>
        <dbReference type="ChEBI" id="CHEBI:456216"/>
        <dbReference type="EC" id="2.7.11.22"/>
    </reaction>
</comment>
<evidence type="ECO:0000256" key="3">
    <source>
        <dbReference type="ARBA" id="ARBA00006485"/>
    </source>
</evidence>
<dbReference type="InterPro" id="IPR000504">
    <property type="entry name" value="RRM_dom"/>
</dbReference>
<dbReference type="EMBL" id="SWJQ01001115">
    <property type="protein sequence ID" value="TRZ09270.1"/>
    <property type="molecule type" value="Genomic_DNA"/>
</dbReference>
<dbReference type="AlphaFoldDB" id="A0A8K1G047"/>
<evidence type="ECO:0000256" key="8">
    <source>
        <dbReference type="ARBA" id="ARBA00022741"/>
    </source>
</evidence>
<evidence type="ECO:0000256" key="9">
    <source>
        <dbReference type="ARBA" id="ARBA00022777"/>
    </source>
</evidence>
<keyword evidence="10 17" id="KW-0067">ATP-binding</keyword>
<dbReference type="SMART" id="SM00360">
    <property type="entry name" value="RRM"/>
    <property type="match status" value="1"/>
</dbReference>
<feature type="domain" description="RRM" evidence="21">
    <location>
        <begin position="348"/>
        <end position="426"/>
    </location>
</feature>
<dbReference type="Proteomes" id="UP000796761">
    <property type="component" value="Unassembled WGS sequence"/>
</dbReference>
<dbReference type="PROSITE" id="PS50011">
    <property type="entry name" value="PROTEIN_KINASE_DOM"/>
    <property type="match status" value="1"/>
</dbReference>
<dbReference type="InterPro" id="IPR035979">
    <property type="entry name" value="RBD_domain_sf"/>
</dbReference>
<name>A0A8K1G047_9PASS</name>
<keyword evidence="6 18" id="KW-0723">Serine/threonine-protein kinase</keyword>
<dbReference type="Pfam" id="PF00069">
    <property type="entry name" value="Pkinase"/>
    <property type="match status" value="1"/>
</dbReference>
<evidence type="ECO:0000259" key="20">
    <source>
        <dbReference type="PROSITE" id="PS50011"/>
    </source>
</evidence>
<dbReference type="GO" id="GO:0005654">
    <property type="term" value="C:nucleoplasm"/>
    <property type="evidence" value="ECO:0007669"/>
    <property type="project" value="UniProtKB-SubCell"/>
</dbReference>
<dbReference type="InterPro" id="IPR011009">
    <property type="entry name" value="Kinase-like_dom_sf"/>
</dbReference>
<evidence type="ECO:0000256" key="16">
    <source>
        <dbReference type="PROSITE-ProRule" id="PRU00176"/>
    </source>
</evidence>
<accession>A0A8K1G047</accession>
<evidence type="ECO:0000259" key="21">
    <source>
        <dbReference type="PROSITE" id="PS50102"/>
    </source>
</evidence>
<keyword evidence="11 16" id="KW-0694">RNA-binding</keyword>
<evidence type="ECO:0000256" key="6">
    <source>
        <dbReference type="ARBA" id="ARBA00022527"/>
    </source>
</evidence>
<dbReference type="InterPro" id="IPR000719">
    <property type="entry name" value="Prot_kinase_dom"/>
</dbReference>
<dbReference type="PANTHER" id="PTHR24056:SF174">
    <property type="entry name" value="CYCLIN-DEPENDENT KINASE 16"/>
    <property type="match status" value="1"/>
</dbReference>
<evidence type="ECO:0000256" key="11">
    <source>
        <dbReference type="ARBA" id="ARBA00022884"/>
    </source>
</evidence>
<dbReference type="InterPro" id="IPR017441">
    <property type="entry name" value="Protein_kinase_ATP_BS"/>
</dbReference>
<proteinExistence type="inferred from homology"/>
<evidence type="ECO:0000256" key="1">
    <source>
        <dbReference type="ARBA" id="ARBA00004496"/>
    </source>
</evidence>
<dbReference type="Gene3D" id="3.30.70.330">
    <property type="match status" value="1"/>
</dbReference>
<keyword evidence="5" id="KW-0963">Cytoplasm</keyword>
<evidence type="ECO:0000256" key="12">
    <source>
        <dbReference type="ARBA" id="ARBA00023016"/>
    </source>
</evidence>
<dbReference type="EC" id="2.7.11.22" evidence="4"/>
<dbReference type="OrthoDB" id="1732493at2759"/>
<keyword evidence="7" id="KW-0808">Transferase</keyword>
<evidence type="ECO:0000256" key="13">
    <source>
        <dbReference type="ARBA" id="ARBA00023242"/>
    </source>
</evidence>
<evidence type="ECO:0000256" key="7">
    <source>
        <dbReference type="ARBA" id="ARBA00022679"/>
    </source>
</evidence>
<comment type="subcellular location">
    <subcellularLocation>
        <location evidence="1">Cytoplasm</location>
    </subcellularLocation>
    <subcellularLocation>
        <location evidence="2">Nucleus</location>
        <location evidence="2">Nucleoplasm</location>
    </subcellularLocation>
</comment>
<evidence type="ECO:0000313" key="23">
    <source>
        <dbReference type="Proteomes" id="UP000796761"/>
    </source>
</evidence>
<dbReference type="SUPFAM" id="SSF56112">
    <property type="entry name" value="Protein kinase-like (PK-like)"/>
    <property type="match status" value="1"/>
</dbReference>
<comment type="similarity">
    <text evidence="3">Belongs to the protein kinase superfamily. CMGC Ser/Thr protein kinase family. CDC2/CDKX subfamily.</text>
</comment>
<keyword evidence="13" id="KW-0539">Nucleus</keyword>
<gene>
    <name evidence="22" type="ORF">HGM15179_017836</name>
</gene>
<dbReference type="GO" id="GO:0006887">
    <property type="term" value="P:exocytosis"/>
    <property type="evidence" value="ECO:0007669"/>
    <property type="project" value="TreeGrafter"/>
</dbReference>
<evidence type="ECO:0000256" key="4">
    <source>
        <dbReference type="ARBA" id="ARBA00012425"/>
    </source>
</evidence>
<dbReference type="FunFam" id="3.30.200.20:FF:000007">
    <property type="entry name" value="Cyclin-dependent kinase 14, putative"/>
    <property type="match status" value="1"/>
</dbReference>
<dbReference type="Gene3D" id="1.10.510.10">
    <property type="entry name" value="Transferase(Phosphotransferase) domain 1"/>
    <property type="match status" value="1"/>
</dbReference>
<reference evidence="22" key="1">
    <citation type="submission" date="2019-04" db="EMBL/GenBank/DDBJ databases">
        <title>Genome assembly of Zosterops borbonicus 15179.</title>
        <authorList>
            <person name="Leroy T."/>
            <person name="Anselmetti Y."/>
            <person name="Tilak M.-K."/>
            <person name="Nabholz B."/>
        </authorList>
    </citation>
    <scope>NUCLEOTIDE SEQUENCE</scope>
    <source>
        <strain evidence="22">HGM_15179</strain>
        <tissue evidence="22">Muscle</tissue>
    </source>
</reference>
<evidence type="ECO:0000256" key="19">
    <source>
        <dbReference type="SAM" id="MobiDB-lite"/>
    </source>
</evidence>
<keyword evidence="8 17" id="KW-0547">Nucleotide-binding</keyword>
<dbReference type="InterPro" id="IPR034278">
    <property type="entry name" value="RBM3/CIRBP_RRM"/>
</dbReference>
<evidence type="ECO:0000313" key="22">
    <source>
        <dbReference type="EMBL" id="TRZ09270.1"/>
    </source>
</evidence>
<evidence type="ECO:0000256" key="5">
    <source>
        <dbReference type="ARBA" id="ARBA00022490"/>
    </source>
</evidence>
<evidence type="ECO:0000256" key="18">
    <source>
        <dbReference type="RuleBase" id="RU000304"/>
    </source>
</evidence>
<dbReference type="CDD" id="cd12449">
    <property type="entry name" value="RRM_CIRBP_RBM3"/>
    <property type="match status" value="1"/>
</dbReference>
<dbReference type="Gene3D" id="3.30.200.20">
    <property type="entry name" value="Phosphorylase Kinase, domain 1"/>
    <property type="match status" value="1"/>
</dbReference>
<evidence type="ECO:0000256" key="15">
    <source>
        <dbReference type="ARBA" id="ARBA00048367"/>
    </source>
</evidence>
<dbReference type="GO" id="GO:0008021">
    <property type="term" value="C:synaptic vesicle"/>
    <property type="evidence" value="ECO:0007669"/>
    <property type="project" value="TreeGrafter"/>
</dbReference>
<dbReference type="PANTHER" id="PTHR24056">
    <property type="entry name" value="CELL DIVISION PROTEIN KINASE"/>
    <property type="match status" value="1"/>
</dbReference>
<keyword evidence="9" id="KW-0418">Kinase</keyword>
<feature type="compositionally biased region" description="Gly residues" evidence="19">
    <location>
        <begin position="431"/>
        <end position="481"/>
    </location>
</feature>
<dbReference type="InterPro" id="IPR012677">
    <property type="entry name" value="Nucleotide-bd_a/b_plait_sf"/>
</dbReference>
<dbReference type="SUPFAM" id="SSF54928">
    <property type="entry name" value="RNA-binding domain, RBD"/>
    <property type="match status" value="1"/>
</dbReference>
<organism evidence="22 23">
    <name type="scientific">Zosterops borbonicus</name>
    <dbReference type="NCBI Taxonomy" id="364589"/>
    <lineage>
        <taxon>Eukaryota</taxon>
        <taxon>Metazoa</taxon>
        <taxon>Chordata</taxon>
        <taxon>Craniata</taxon>
        <taxon>Vertebrata</taxon>
        <taxon>Euteleostomi</taxon>
        <taxon>Archelosauria</taxon>
        <taxon>Archosauria</taxon>
        <taxon>Dinosauria</taxon>
        <taxon>Saurischia</taxon>
        <taxon>Theropoda</taxon>
        <taxon>Coelurosauria</taxon>
        <taxon>Aves</taxon>
        <taxon>Neognathae</taxon>
        <taxon>Neoaves</taxon>
        <taxon>Telluraves</taxon>
        <taxon>Australaves</taxon>
        <taxon>Passeriformes</taxon>
        <taxon>Sylvioidea</taxon>
        <taxon>Zosteropidae</taxon>
        <taxon>Zosterops</taxon>
    </lineage>
</organism>
<evidence type="ECO:0000256" key="17">
    <source>
        <dbReference type="PROSITE-ProRule" id="PRU10141"/>
    </source>
</evidence>
<evidence type="ECO:0000256" key="2">
    <source>
        <dbReference type="ARBA" id="ARBA00004642"/>
    </source>
</evidence>
<feature type="compositionally biased region" description="Basic and acidic residues" evidence="19">
    <location>
        <begin position="19"/>
        <end position="32"/>
    </location>
</feature>
<dbReference type="Pfam" id="PF00076">
    <property type="entry name" value="RRM_1"/>
    <property type="match status" value="1"/>
</dbReference>
<sequence>MDRMKKIKRQLSMTLRGGRGPDKGLGDPRDGPGSDSEPGGDEGRMGSDGESDPPSGTSSEEVASPVRLRQHPRTSACEDVTKRLSLPADTRLPEGGLGLPGPLSRRLRRVSLSEIGFGKLETYVKLDKLGEGTYATVYKGRSKLTENLVALKEIRLEHEEGAPCTAIREVSLLRDLKHANVVTLHDIVHTPQCLTLVFEYLDRDLKQYLDDCGNVISMHNVRLFLFQLLRGLAFCHRHKVLHRDLKPQNLLLSRRGDLKLADFGLARAKSIPTKTFSSEVVTLWYRPPDILLGSTEYSTQIDMWFFRLPGAGHGILTLSRLSRHRRGWAPPYDVTAASAPPPMAAEEGKLFVGGLNYDTDEQGLEQHFSSFGPISEVVVVKDRETQRSRGFGFVTFTNPEHASDAMAAMNGECLDGRQIRVDHAGKSPRGARGGFGGGRGRARGYGRGGGDRGYGGRYDGRNSGGYGGSRDYGGRNQGGYGERFPSASYRDNYDN</sequence>
<evidence type="ECO:0000256" key="14">
    <source>
        <dbReference type="ARBA" id="ARBA00047811"/>
    </source>
</evidence>
<dbReference type="GO" id="GO:0031175">
    <property type="term" value="P:neuron projection development"/>
    <property type="evidence" value="ECO:0007669"/>
    <property type="project" value="TreeGrafter"/>
</dbReference>
<feature type="region of interest" description="Disordered" evidence="19">
    <location>
        <begin position="1"/>
        <end position="97"/>
    </location>
</feature>
<dbReference type="GO" id="GO:0004693">
    <property type="term" value="F:cyclin-dependent protein serine/threonine kinase activity"/>
    <property type="evidence" value="ECO:0007669"/>
    <property type="project" value="UniProtKB-EC"/>
</dbReference>
<dbReference type="PROSITE" id="PS50102">
    <property type="entry name" value="RRM"/>
    <property type="match status" value="1"/>
</dbReference>
<dbReference type="InterPro" id="IPR050108">
    <property type="entry name" value="CDK"/>
</dbReference>
<dbReference type="FunFam" id="3.30.70.330:FF:000174">
    <property type="entry name" value="cold-inducible RNA-binding protein isoform X2"/>
    <property type="match status" value="1"/>
</dbReference>
<feature type="binding site" evidence="17">
    <location>
        <position position="152"/>
    </location>
    <ligand>
        <name>ATP</name>
        <dbReference type="ChEBI" id="CHEBI:30616"/>
    </ligand>
</feature>
<feature type="region of interest" description="Disordered" evidence="19">
    <location>
        <begin position="422"/>
        <end position="495"/>
    </location>
</feature>
<comment type="catalytic activity">
    <reaction evidence="15">
        <text>L-seryl-[protein] + ATP = O-phospho-L-seryl-[protein] + ADP + H(+)</text>
        <dbReference type="Rhea" id="RHEA:17989"/>
        <dbReference type="Rhea" id="RHEA-COMP:9863"/>
        <dbReference type="Rhea" id="RHEA-COMP:11604"/>
        <dbReference type="ChEBI" id="CHEBI:15378"/>
        <dbReference type="ChEBI" id="CHEBI:29999"/>
        <dbReference type="ChEBI" id="CHEBI:30616"/>
        <dbReference type="ChEBI" id="CHEBI:83421"/>
        <dbReference type="ChEBI" id="CHEBI:456216"/>
        <dbReference type="EC" id="2.7.11.22"/>
    </reaction>
</comment>
<dbReference type="PROSITE" id="PS00107">
    <property type="entry name" value="PROTEIN_KINASE_ATP"/>
    <property type="match status" value="1"/>
</dbReference>
<dbReference type="PROSITE" id="PS00108">
    <property type="entry name" value="PROTEIN_KINASE_ST"/>
    <property type="match status" value="1"/>
</dbReference>
<evidence type="ECO:0000256" key="10">
    <source>
        <dbReference type="ARBA" id="ARBA00022840"/>
    </source>
</evidence>
<feature type="domain" description="Protein kinase" evidence="20">
    <location>
        <begin position="123"/>
        <end position="378"/>
    </location>
</feature>
<dbReference type="GO" id="GO:0003723">
    <property type="term" value="F:RNA binding"/>
    <property type="evidence" value="ECO:0007669"/>
    <property type="project" value="UniProtKB-UniRule"/>
</dbReference>
<dbReference type="GO" id="GO:0005524">
    <property type="term" value="F:ATP binding"/>
    <property type="evidence" value="ECO:0007669"/>
    <property type="project" value="UniProtKB-UniRule"/>
</dbReference>
<protein>
    <recommendedName>
        <fullName evidence="4">cyclin-dependent kinase</fullName>
        <ecNumber evidence="4">2.7.11.22</ecNumber>
    </recommendedName>
</protein>
<dbReference type="SMART" id="SM00220">
    <property type="entry name" value="S_TKc"/>
    <property type="match status" value="1"/>
</dbReference>